<gene>
    <name evidence="4" type="ORF">MNBD_GAMMA20-2163</name>
</gene>
<dbReference type="InterPro" id="IPR057840">
    <property type="entry name" value="FimV_N"/>
</dbReference>
<feature type="region of interest" description="Disordered" evidence="2">
    <location>
        <begin position="264"/>
        <end position="297"/>
    </location>
</feature>
<evidence type="ECO:0000256" key="2">
    <source>
        <dbReference type="SAM" id="MobiDB-lite"/>
    </source>
</evidence>
<dbReference type="InterPro" id="IPR018392">
    <property type="entry name" value="LysM"/>
</dbReference>
<protein>
    <recommendedName>
        <fullName evidence="3">FimV N-terminal domain-containing protein</fullName>
    </recommendedName>
</protein>
<dbReference type="NCBIfam" id="TIGR03504">
    <property type="entry name" value="FimV_Cterm"/>
    <property type="match status" value="1"/>
</dbReference>
<dbReference type="Pfam" id="PF25800">
    <property type="entry name" value="FimV_N"/>
    <property type="match status" value="1"/>
</dbReference>
<evidence type="ECO:0000256" key="1">
    <source>
        <dbReference type="SAM" id="Coils"/>
    </source>
</evidence>
<feature type="region of interest" description="Disordered" evidence="2">
    <location>
        <begin position="734"/>
        <end position="791"/>
    </location>
</feature>
<feature type="compositionally biased region" description="Basic and acidic residues" evidence="2">
    <location>
        <begin position="843"/>
        <end position="857"/>
    </location>
</feature>
<feature type="compositionally biased region" description="Basic and acidic residues" evidence="2">
    <location>
        <begin position="744"/>
        <end position="760"/>
    </location>
</feature>
<dbReference type="EMBL" id="UOFU01000384">
    <property type="protein sequence ID" value="VAX04589.1"/>
    <property type="molecule type" value="Genomic_DNA"/>
</dbReference>
<feature type="domain" description="FimV N-terminal" evidence="3">
    <location>
        <begin position="25"/>
        <end position="132"/>
    </location>
</feature>
<evidence type="ECO:0000259" key="3">
    <source>
        <dbReference type="Pfam" id="PF25800"/>
    </source>
</evidence>
<organism evidence="4">
    <name type="scientific">hydrothermal vent metagenome</name>
    <dbReference type="NCBI Taxonomy" id="652676"/>
    <lineage>
        <taxon>unclassified sequences</taxon>
        <taxon>metagenomes</taxon>
        <taxon>ecological metagenomes</taxon>
    </lineage>
</organism>
<name>A0A3B1AF79_9ZZZZ</name>
<dbReference type="InterPro" id="IPR038440">
    <property type="entry name" value="FimV_C_sf"/>
</dbReference>
<dbReference type="InterPro" id="IPR020012">
    <property type="entry name" value="LysM_FimV"/>
</dbReference>
<dbReference type="InterPro" id="IPR020011">
    <property type="entry name" value="FimV_C"/>
</dbReference>
<dbReference type="CDD" id="cd00118">
    <property type="entry name" value="LysM"/>
    <property type="match status" value="1"/>
</dbReference>
<sequence length="928" mass="100012">MDIGKRLAPIIAVLAMLLPVAAFALGFGNITMKSALNQPLDAEIELLSVQKGDLENLKIRLGSLEDFARVGADRAYFLTQIKFSLAQKPDGTSYVRLSSSERVTEPFLDFVVEARWPRGRILREFTVLVDPPVLSDEAPAPIRQAAVQTTPAAATTTTRITRQAPIRERAMPSSVTSHDGVLSYGPVQPNETLWVIASRMRPDESVSVNQMMLALVRDNPQAFYNGNVNQLKAGYVLRIEDPAAVTALSVAQANAEVEHQRAEWQARKSGRPLRQVAASETEAVGPDAGEGGDAGGQARLKLVAPGSEGAGSGTGDGDVDRLRQDLVLAAEALDANRQETDELKTRLSQMEEQLAAMQRLIMLKDDEMLSLQKQLGGEVEEPAVPEAVSEQEMLEAEVVEGTELAVEGDAEPSALEIASTEETQEPQEELKPLVPAPVAEAPAPEPGLLESPLLMYGGIGVLVLAIVGWIMARRRKMQEGFQESILNVGDEGAAGTTNSGMAQSAGGESSMVSDFAMSEISEMNGAQTNASDVDPVSEADVYLAYGRHQQAEEIIRAALEDAPERNELKLKLLEVFFAAKNSEAFELQAQELHDALGDETDPLWVKAVTMGSQLCPANPLFGGAVHALQEELEGGAPAADEDLLDFDFDLDTPTMEDTKVKADADDFALDDAERRERTEATTSTTLDTGLDFDVSTLDFNLDQRDDEMKEEGVASSDDNALDFDMKALDKAVAAPEAETEVASEEARKATDDLGFDKSTTDVDDSVLAFSSDEMEPSKQSGSMESEKSDFTVDLSAEELALDNNEVIKFDSPAEAVDSSEFDIALDEVIENDALIVEDGVESTEAKQPDTGKDKATGDEPLLGESLEDELLSDDMFGEVDEIGTKLDLAKAYVDMGDGDGARSILDEVLEEGDDTQKQQAKDLLEQIS</sequence>
<reference evidence="4" key="1">
    <citation type="submission" date="2018-06" db="EMBL/GenBank/DDBJ databases">
        <authorList>
            <person name="Zhirakovskaya E."/>
        </authorList>
    </citation>
    <scope>NUCLEOTIDE SEQUENCE</scope>
</reference>
<proteinExistence type="predicted"/>
<feature type="coiled-coil region" evidence="1">
    <location>
        <begin position="319"/>
        <end position="367"/>
    </location>
</feature>
<dbReference type="NCBIfam" id="TIGR03505">
    <property type="entry name" value="FimV_core"/>
    <property type="match status" value="1"/>
</dbReference>
<feature type="region of interest" description="Disordered" evidence="2">
    <location>
        <begin position="839"/>
        <end position="860"/>
    </location>
</feature>
<dbReference type="Gene3D" id="1.20.58.2200">
    <property type="match status" value="1"/>
</dbReference>
<dbReference type="AlphaFoldDB" id="A0A3B1AF79"/>
<evidence type="ECO:0000313" key="4">
    <source>
        <dbReference type="EMBL" id="VAX04589.1"/>
    </source>
</evidence>
<accession>A0A3B1AF79</accession>
<keyword evidence="1" id="KW-0175">Coiled coil</keyword>